<keyword evidence="2" id="KW-1185">Reference proteome</keyword>
<evidence type="ECO:0000313" key="1">
    <source>
        <dbReference type="EMBL" id="RKS70680.1"/>
    </source>
</evidence>
<dbReference type="AlphaFoldDB" id="A0A495QFJ2"/>
<evidence type="ECO:0000313" key="2">
    <source>
        <dbReference type="Proteomes" id="UP000274601"/>
    </source>
</evidence>
<comment type="caution">
    <text evidence="1">The sequence shown here is derived from an EMBL/GenBank/DDBJ whole genome shotgun (WGS) entry which is preliminary data.</text>
</comment>
<protein>
    <submittedName>
        <fullName evidence="1">Uncharacterized protein</fullName>
    </submittedName>
</protein>
<accession>A0A495QFJ2</accession>
<organism evidence="1 2">
    <name type="scientific">Actinomadura pelletieri DSM 43383</name>
    <dbReference type="NCBI Taxonomy" id="1120940"/>
    <lineage>
        <taxon>Bacteria</taxon>
        <taxon>Bacillati</taxon>
        <taxon>Actinomycetota</taxon>
        <taxon>Actinomycetes</taxon>
        <taxon>Streptosporangiales</taxon>
        <taxon>Thermomonosporaceae</taxon>
        <taxon>Actinomadura</taxon>
    </lineage>
</organism>
<gene>
    <name evidence="1" type="ORF">BZB76_5156</name>
</gene>
<dbReference type="Proteomes" id="UP000274601">
    <property type="component" value="Unassembled WGS sequence"/>
</dbReference>
<dbReference type="EMBL" id="RBWU01000006">
    <property type="protein sequence ID" value="RKS70680.1"/>
    <property type="molecule type" value="Genomic_DNA"/>
</dbReference>
<name>A0A495QFJ2_9ACTN</name>
<dbReference type="RefSeq" id="WP_170180743.1">
    <property type="nucleotide sequence ID" value="NZ_RBWU01000006.1"/>
</dbReference>
<sequence>MEIHHPVESAACACEAERVAARRFRNAMTARQARNCRATVAMTVPGVNRWFW</sequence>
<proteinExistence type="predicted"/>
<reference evidence="1 2" key="1">
    <citation type="submission" date="2018-10" db="EMBL/GenBank/DDBJ databases">
        <title>Genomic Encyclopedia of Archaeal and Bacterial Type Strains, Phase II (KMG-II): from individual species to whole genera.</title>
        <authorList>
            <person name="Goeker M."/>
        </authorList>
    </citation>
    <scope>NUCLEOTIDE SEQUENCE [LARGE SCALE GENOMIC DNA]</scope>
    <source>
        <strain evidence="1 2">DSM 43383</strain>
    </source>
</reference>